<keyword evidence="1" id="KW-0812">Transmembrane</keyword>
<proteinExistence type="predicted"/>
<evidence type="ECO:0000313" key="3">
    <source>
        <dbReference type="Proteomes" id="UP001302949"/>
    </source>
</evidence>
<evidence type="ECO:0000256" key="1">
    <source>
        <dbReference type="SAM" id="Phobius"/>
    </source>
</evidence>
<feature type="transmembrane region" description="Helical" evidence="1">
    <location>
        <begin position="266"/>
        <end position="287"/>
    </location>
</feature>
<dbReference type="Proteomes" id="UP001302949">
    <property type="component" value="Unassembled WGS sequence"/>
</dbReference>
<feature type="transmembrane region" description="Helical" evidence="1">
    <location>
        <begin position="115"/>
        <end position="134"/>
    </location>
</feature>
<dbReference type="RefSeq" id="WP_323296073.1">
    <property type="nucleotide sequence ID" value="NZ_JAYFUM010000007.1"/>
</dbReference>
<feature type="transmembrane region" description="Helical" evidence="1">
    <location>
        <begin position="6"/>
        <end position="26"/>
    </location>
</feature>
<protein>
    <submittedName>
        <fullName evidence="2">Uncharacterized protein</fullName>
    </submittedName>
</protein>
<accession>A0ABU5Q8L0</accession>
<organism evidence="2 3">
    <name type="scientific">Arcicella rigui</name>
    <dbReference type="NCBI Taxonomy" id="797020"/>
    <lineage>
        <taxon>Bacteria</taxon>
        <taxon>Pseudomonadati</taxon>
        <taxon>Bacteroidota</taxon>
        <taxon>Cytophagia</taxon>
        <taxon>Cytophagales</taxon>
        <taxon>Flectobacillaceae</taxon>
        <taxon>Arcicella</taxon>
    </lineage>
</organism>
<name>A0ABU5Q8L0_9BACT</name>
<keyword evidence="3" id="KW-1185">Reference proteome</keyword>
<comment type="caution">
    <text evidence="2">The sequence shown here is derived from an EMBL/GenBank/DDBJ whole genome shotgun (WGS) entry which is preliminary data.</text>
</comment>
<keyword evidence="1" id="KW-0472">Membrane</keyword>
<sequence>MKAYNLLPVLLGFIPLSLFMGFYIYFSQNLFILDDYNMIGTPFIESIKSPSISGKLKAVFSQQNEYRFPLLALISLIQYKLFGQLNFTYYIFLGNLIIYSICFLLLFVWRKKVKISTFLPVLYLVFPLHIFIIITWANASCQYLCALGFTIFTIFLLLNEGKIKYLAFLTAFLAVFSFGSGLLALPFAIIILATKANYKLMAIWVLYAVGIYMFYFTGYIKGDGIVTFALQSIQHSVLNIPKGFLWIHGGWSDLFMNEDNPLRLKVVGFFGFITFLSSVYVIYQSFWKLKESKDYLQNAFLFFVLLLLMVVISMVAIGRAGINPEISSMVSNHRYYGFLELSLIYLYFSSNLNQKTQGFITICAMVLFFCGFYKYSIYMSDRAKVVAADRANHYLNPVLGTDNAFQNFQNSIDKDLSHLGAYSFPSTDLHREWKVISGKRNIEGDLKVNQVLELQKNTFITITDDSFDQQPINYLGLNGIYFVLKSDNKTFVFSTKNMFRNFKFWHSSRNKVFTNIEKELLGKGTYKVYLCLYQNNRIQYFTTNKIIKV</sequence>
<keyword evidence="1" id="KW-1133">Transmembrane helix</keyword>
<feature type="transmembrane region" description="Helical" evidence="1">
    <location>
        <begin position="200"/>
        <end position="220"/>
    </location>
</feature>
<feature type="transmembrane region" description="Helical" evidence="1">
    <location>
        <begin position="165"/>
        <end position="194"/>
    </location>
</feature>
<evidence type="ECO:0000313" key="2">
    <source>
        <dbReference type="EMBL" id="MEA5138912.1"/>
    </source>
</evidence>
<dbReference type="EMBL" id="JAYFUM010000007">
    <property type="protein sequence ID" value="MEA5138912.1"/>
    <property type="molecule type" value="Genomic_DNA"/>
</dbReference>
<feature type="transmembrane region" description="Helical" evidence="1">
    <location>
        <begin position="356"/>
        <end position="375"/>
    </location>
</feature>
<gene>
    <name evidence="2" type="ORF">VB248_07200</name>
</gene>
<reference evidence="2 3" key="1">
    <citation type="submission" date="2023-12" db="EMBL/GenBank/DDBJ databases">
        <title>Novel species of the genus Arcicella isolated from rivers.</title>
        <authorList>
            <person name="Lu H."/>
        </authorList>
    </citation>
    <scope>NUCLEOTIDE SEQUENCE [LARGE SCALE GENOMIC DNA]</scope>
    <source>
        <strain evidence="2 3">KCTC 23307</strain>
    </source>
</reference>
<feature type="transmembrane region" description="Helical" evidence="1">
    <location>
        <begin position="299"/>
        <end position="322"/>
    </location>
</feature>
<feature type="transmembrane region" description="Helical" evidence="1">
    <location>
        <begin position="88"/>
        <end position="108"/>
    </location>
</feature>